<dbReference type="InterPro" id="IPR027417">
    <property type="entry name" value="P-loop_NTPase"/>
</dbReference>
<accession>Q3ATZ2</accession>
<dbReference type="PANTHER" id="PTHR43581">
    <property type="entry name" value="ATP/GTP PHOSPHATASE"/>
    <property type="match status" value="1"/>
</dbReference>
<dbReference type="SUPFAM" id="SSF52540">
    <property type="entry name" value="P-loop containing nucleoside triphosphate hydrolases"/>
    <property type="match status" value="1"/>
</dbReference>
<protein>
    <submittedName>
        <fullName evidence="2">ATPase</fullName>
    </submittedName>
</protein>
<dbReference type="PANTHER" id="PTHR43581:SF2">
    <property type="entry name" value="EXCINUCLEASE ATPASE SUBUNIT"/>
    <property type="match status" value="1"/>
</dbReference>
<dbReference type="OrthoDB" id="9805802at2"/>
<dbReference type="Pfam" id="PF13476">
    <property type="entry name" value="AAA_23"/>
    <property type="match status" value="1"/>
</dbReference>
<dbReference type="eggNOG" id="COG3950">
    <property type="taxonomic scope" value="Bacteria"/>
</dbReference>
<gene>
    <name evidence="2" type="ordered locus">Cag_0257</name>
</gene>
<dbReference type="SMART" id="SM00382">
    <property type="entry name" value="AAA"/>
    <property type="match status" value="1"/>
</dbReference>
<feature type="domain" description="AAA+ ATPase" evidence="1">
    <location>
        <begin position="22"/>
        <end position="341"/>
    </location>
</feature>
<dbReference type="HOGENOM" id="CLU_033429_1_1_10"/>
<dbReference type="Gene3D" id="3.40.50.300">
    <property type="entry name" value="P-loop containing nucleotide triphosphate hydrolases"/>
    <property type="match status" value="1"/>
</dbReference>
<dbReference type="GO" id="GO:0016887">
    <property type="term" value="F:ATP hydrolysis activity"/>
    <property type="evidence" value="ECO:0007669"/>
    <property type="project" value="InterPro"/>
</dbReference>
<dbReference type="InterPro" id="IPR038729">
    <property type="entry name" value="Rad50/SbcC_AAA"/>
</dbReference>
<evidence type="ECO:0000259" key="1">
    <source>
        <dbReference type="SMART" id="SM00382"/>
    </source>
</evidence>
<evidence type="ECO:0000313" key="2">
    <source>
        <dbReference type="EMBL" id="ABB27533.1"/>
    </source>
</evidence>
<sequence length="403" mass="45919">MRLKSMRLENFRAVEHAVIEFGNRLTLLIGANGSGKTTILDGIAIALGAALTYLPTLSGRSFKKGDLHQRHNSIAPYTRIALETTTGLKWDRIQRRDKSKSTSKLVPAADGIRALEQFLDATILEPMNQGSDYLLPLFIYYGVSRALLDVPASRKGFTKKQHRFDALVHCLHADSRFRSAFMWFYNKELEENRLQKEKKSFEVTLRELDVVRSAITAMFPDISEPHIALNPLRFVVRQQGELMDIAQLSDGYKTLLGVVIDLSSRLAMANPHLDDPLAAEAIVMIDEVDLHLHPSWQQHVVGDLLRTFKNTQFIITTHSPFIVEAINNHIKRQQIEGLPINNNEVNQLLPLRSSDVKAYLMSDTIEMLMNNDVALLDDKLLEYFNSQNQLYDKMRDLEWEHKG</sequence>
<dbReference type="InterPro" id="IPR051396">
    <property type="entry name" value="Bact_Antivir_Def_Nuclease"/>
</dbReference>
<dbReference type="STRING" id="340177.Cag_0257"/>
<name>Q3ATZ2_CHLCH</name>
<dbReference type="GO" id="GO:0006302">
    <property type="term" value="P:double-strand break repair"/>
    <property type="evidence" value="ECO:0007669"/>
    <property type="project" value="InterPro"/>
</dbReference>
<dbReference type="EMBL" id="CP000108">
    <property type="protein sequence ID" value="ABB27533.1"/>
    <property type="molecule type" value="Genomic_DNA"/>
</dbReference>
<reference evidence="2" key="1">
    <citation type="submission" date="2005-08" db="EMBL/GenBank/DDBJ databases">
        <title>Complete sequence of Chlorobium chlorochromatii CaD3.</title>
        <authorList>
            <person name="Copeland A."/>
            <person name="Lucas S."/>
            <person name="Lapidus A."/>
            <person name="Barry K."/>
            <person name="Detter J.C."/>
            <person name="Glavina T."/>
            <person name="Hammon N."/>
            <person name="Israni S."/>
            <person name="Pitluck S."/>
            <person name="Bryant D."/>
            <person name="Schmutz J."/>
            <person name="Larimer F."/>
            <person name="Land M."/>
            <person name="Kyrpides N."/>
            <person name="Ivanova N."/>
            <person name="Richardson P."/>
        </authorList>
    </citation>
    <scope>NUCLEOTIDE SEQUENCE [LARGE SCALE GENOMIC DNA]</scope>
    <source>
        <strain evidence="2">CaD3</strain>
    </source>
</reference>
<dbReference type="AlphaFoldDB" id="Q3ATZ2"/>
<proteinExistence type="predicted"/>
<dbReference type="InterPro" id="IPR003593">
    <property type="entry name" value="AAA+_ATPase"/>
</dbReference>
<dbReference type="KEGG" id="cch:Cag_0257"/>
<organism evidence="2">
    <name type="scientific">Chlorobium chlorochromatii (strain CaD3)</name>
    <dbReference type="NCBI Taxonomy" id="340177"/>
    <lineage>
        <taxon>Bacteria</taxon>
        <taxon>Pseudomonadati</taxon>
        <taxon>Chlorobiota</taxon>
        <taxon>Chlorobiia</taxon>
        <taxon>Chlorobiales</taxon>
        <taxon>Chlorobiaceae</taxon>
        <taxon>Chlorobium/Pelodictyon group</taxon>
        <taxon>Chlorobium</taxon>
    </lineage>
</organism>